<accession>A0AAD7J8W5</accession>
<dbReference type="EMBL" id="JARJLG010000051">
    <property type="protein sequence ID" value="KAJ7759775.1"/>
    <property type="molecule type" value="Genomic_DNA"/>
</dbReference>
<reference evidence="2" key="1">
    <citation type="submission" date="2023-03" db="EMBL/GenBank/DDBJ databases">
        <title>Massive genome expansion in bonnet fungi (Mycena s.s.) driven by repeated elements and novel gene families across ecological guilds.</title>
        <authorList>
            <consortium name="Lawrence Berkeley National Laboratory"/>
            <person name="Harder C.B."/>
            <person name="Miyauchi S."/>
            <person name="Viragh M."/>
            <person name="Kuo A."/>
            <person name="Thoen E."/>
            <person name="Andreopoulos B."/>
            <person name="Lu D."/>
            <person name="Skrede I."/>
            <person name="Drula E."/>
            <person name="Henrissat B."/>
            <person name="Morin E."/>
            <person name="Kohler A."/>
            <person name="Barry K."/>
            <person name="LaButti K."/>
            <person name="Morin E."/>
            <person name="Salamov A."/>
            <person name="Lipzen A."/>
            <person name="Mereny Z."/>
            <person name="Hegedus B."/>
            <person name="Baldrian P."/>
            <person name="Stursova M."/>
            <person name="Weitz H."/>
            <person name="Taylor A."/>
            <person name="Grigoriev I.V."/>
            <person name="Nagy L.G."/>
            <person name="Martin F."/>
            <person name="Kauserud H."/>
        </authorList>
    </citation>
    <scope>NUCLEOTIDE SEQUENCE</scope>
    <source>
        <strain evidence="2">CBHHK188m</strain>
    </source>
</reference>
<evidence type="ECO:0000256" key="1">
    <source>
        <dbReference type="SAM" id="MobiDB-lite"/>
    </source>
</evidence>
<organism evidence="2 3">
    <name type="scientific">Mycena maculata</name>
    <dbReference type="NCBI Taxonomy" id="230809"/>
    <lineage>
        <taxon>Eukaryota</taxon>
        <taxon>Fungi</taxon>
        <taxon>Dikarya</taxon>
        <taxon>Basidiomycota</taxon>
        <taxon>Agaricomycotina</taxon>
        <taxon>Agaricomycetes</taxon>
        <taxon>Agaricomycetidae</taxon>
        <taxon>Agaricales</taxon>
        <taxon>Marasmiineae</taxon>
        <taxon>Mycenaceae</taxon>
        <taxon>Mycena</taxon>
    </lineage>
</organism>
<evidence type="ECO:0000313" key="2">
    <source>
        <dbReference type="EMBL" id="KAJ7759775.1"/>
    </source>
</evidence>
<proteinExistence type="predicted"/>
<keyword evidence="3" id="KW-1185">Reference proteome</keyword>
<protein>
    <submittedName>
        <fullName evidence="2">Uncharacterized protein</fullName>
    </submittedName>
</protein>
<comment type="caution">
    <text evidence="2">The sequence shown here is derived from an EMBL/GenBank/DDBJ whole genome shotgun (WGS) entry which is preliminary data.</text>
</comment>
<evidence type="ECO:0000313" key="3">
    <source>
        <dbReference type="Proteomes" id="UP001215280"/>
    </source>
</evidence>
<gene>
    <name evidence="2" type="ORF">DFH07DRAFT_772105</name>
</gene>
<feature type="region of interest" description="Disordered" evidence="1">
    <location>
        <begin position="239"/>
        <end position="265"/>
    </location>
</feature>
<name>A0AAD7J8W5_9AGAR</name>
<dbReference type="AlphaFoldDB" id="A0AAD7J8W5"/>
<dbReference type="Proteomes" id="UP001215280">
    <property type="component" value="Unassembled WGS sequence"/>
</dbReference>
<sequence length="312" mass="34252">MATSSGDSDAKPAERNERQTNAGRSHSDPRKRTRPWSQHFGPKLGVLVTEVGKVGDGVIKIWKVKRFSGRGYQRRDDGGSRQGQSRCQVHVWVRRSPDKGGVQTQTTCGWGQVLTKATCRWYPVSTKATYWWGRVLTKAMCGWGCVSTKAMCGDKRVPTTATWGWGRAPTKGTCGDGIPSPKARRTKRAVVPGGSAMCGVGRARGRHLCDVGSRQDGEVRGVGWVQDGWLRGVRWARGGQLRDTGPSRDECERDSEDQATVDPRRHMGTASCVSFHGSIKAPLGIIRRSCPPSSQIRFKNSFSAVKKQVKSL</sequence>
<feature type="compositionally biased region" description="Basic and acidic residues" evidence="1">
    <location>
        <begin position="8"/>
        <end position="18"/>
    </location>
</feature>
<feature type="region of interest" description="Disordered" evidence="1">
    <location>
        <begin position="1"/>
        <end position="39"/>
    </location>
</feature>